<evidence type="ECO:0000313" key="1">
    <source>
        <dbReference type="EMBL" id="MBC8754112.1"/>
    </source>
</evidence>
<protein>
    <submittedName>
        <fullName evidence="1">Uncharacterized protein</fullName>
    </submittedName>
</protein>
<gene>
    <name evidence="1" type="ORF">H2O64_05480</name>
</gene>
<accession>A0ABR7Q6C0</accession>
<reference evidence="1 2" key="1">
    <citation type="submission" date="2020-07" db="EMBL/GenBank/DDBJ databases">
        <title>Description of Kordia aestuariivivens sp. nov., isolated from a tidal flat.</title>
        <authorList>
            <person name="Park S."/>
            <person name="Yoon J.-H."/>
        </authorList>
    </citation>
    <scope>NUCLEOTIDE SEQUENCE [LARGE SCALE GENOMIC DNA]</scope>
    <source>
        <strain evidence="1 2">YSTF-M3</strain>
    </source>
</reference>
<dbReference type="EMBL" id="JACGWS010000003">
    <property type="protein sequence ID" value="MBC8754112.1"/>
    <property type="molecule type" value="Genomic_DNA"/>
</dbReference>
<proteinExistence type="predicted"/>
<name>A0ABR7Q6C0_9FLAO</name>
<sequence length="90" mass="9670">MKKKNFIKKLQLKKTQVSNFAKDQIVGGGEPIDLSLLETCIPGCGLTENCTKYRTCNNVSFNNCTANICGSDDCNPGGNSGKPSCINFSC</sequence>
<dbReference type="RefSeq" id="WP_187561165.1">
    <property type="nucleotide sequence ID" value="NZ_JACGWS010000003.1"/>
</dbReference>
<dbReference type="Proteomes" id="UP000619238">
    <property type="component" value="Unassembled WGS sequence"/>
</dbReference>
<organism evidence="1 2">
    <name type="scientific">Kordia aestuariivivens</name>
    <dbReference type="NCBI Taxonomy" id="2759037"/>
    <lineage>
        <taxon>Bacteria</taxon>
        <taxon>Pseudomonadati</taxon>
        <taxon>Bacteroidota</taxon>
        <taxon>Flavobacteriia</taxon>
        <taxon>Flavobacteriales</taxon>
        <taxon>Flavobacteriaceae</taxon>
        <taxon>Kordia</taxon>
    </lineage>
</organism>
<comment type="caution">
    <text evidence="1">The sequence shown here is derived from an EMBL/GenBank/DDBJ whole genome shotgun (WGS) entry which is preliminary data.</text>
</comment>
<keyword evidence="2" id="KW-1185">Reference proteome</keyword>
<evidence type="ECO:0000313" key="2">
    <source>
        <dbReference type="Proteomes" id="UP000619238"/>
    </source>
</evidence>